<dbReference type="OrthoDB" id="10263265at2759"/>
<dbReference type="GO" id="GO:0008270">
    <property type="term" value="F:zinc ion binding"/>
    <property type="evidence" value="ECO:0007669"/>
    <property type="project" value="UniProtKB-KW"/>
</dbReference>
<dbReference type="GO" id="GO:0036297">
    <property type="term" value="P:interstrand cross-link repair"/>
    <property type="evidence" value="ECO:0007669"/>
    <property type="project" value="InterPro"/>
</dbReference>
<proteinExistence type="predicted"/>
<keyword evidence="2" id="KW-0863">Zinc-finger</keyword>
<keyword evidence="1" id="KW-0479">Metal-binding</keyword>
<dbReference type="PANTHER" id="PTHR13206:SF0">
    <property type="entry name" value="E3 UBIQUITIN-PROTEIN LIGASE FANCL"/>
    <property type="match status" value="1"/>
</dbReference>
<evidence type="ECO:0000259" key="4">
    <source>
        <dbReference type="SMART" id="SM00249"/>
    </source>
</evidence>
<organism evidence="5 6">
    <name type="scientific">Polypedilum vanderplanki</name>
    <name type="common">Sleeping chironomid midge</name>
    <dbReference type="NCBI Taxonomy" id="319348"/>
    <lineage>
        <taxon>Eukaryota</taxon>
        <taxon>Metazoa</taxon>
        <taxon>Ecdysozoa</taxon>
        <taxon>Arthropoda</taxon>
        <taxon>Hexapoda</taxon>
        <taxon>Insecta</taxon>
        <taxon>Pterygota</taxon>
        <taxon>Neoptera</taxon>
        <taxon>Endopterygota</taxon>
        <taxon>Diptera</taxon>
        <taxon>Nematocera</taxon>
        <taxon>Chironomoidea</taxon>
        <taxon>Chironomidae</taxon>
        <taxon>Chironominae</taxon>
        <taxon>Polypedilum</taxon>
        <taxon>Polypedilum</taxon>
    </lineage>
</organism>
<dbReference type="InterPro" id="IPR026848">
    <property type="entry name" value="Fancl"/>
</dbReference>
<evidence type="ECO:0000256" key="3">
    <source>
        <dbReference type="ARBA" id="ARBA00022833"/>
    </source>
</evidence>
<dbReference type="InterPro" id="IPR013083">
    <property type="entry name" value="Znf_RING/FYVE/PHD"/>
</dbReference>
<dbReference type="Pfam" id="PF11793">
    <property type="entry name" value="FANCL_C"/>
    <property type="match status" value="1"/>
</dbReference>
<evidence type="ECO:0000256" key="2">
    <source>
        <dbReference type="ARBA" id="ARBA00022771"/>
    </source>
</evidence>
<keyword evidence="6" id="KW-1185">Reference proteome</keyword>
<sequence>MEEDKFLNISDSHQIDIKVLIKTLQDIKLLRENFPDILIEVKFNYSNIKFTKDINFLKEVVLEVQNKDNRWKIIRHNLPESATINNLKVESLKSIVDNFLIISNNLYPYFKVIDCLQNSCKIIAPEHDKRDVKLWRLLKYDKFTSIKVVFKNPFDINDTGITFYGKEHSVQSLLNTYNSSNEQETKDMDVDSLTADDEFQDIYRDICNRLDIIDFPSVENNEINEENECAICLSYEDEFNQLPFVCCDNSKCECLFHVLCLNKHLSIKNTTVLTTRLAICPFCKQKISSNFLNLLQNVNLFD</sequence>
<evidence type="ECO:0000256" key="1">
    <source>
        <dbReference type="ARBA" id="ARBA00022723"/>
    </source>
</evidence>
<feature type="domain" description="Zinc finger PHD-type" evidence="4">
    <location>
        <begin position="228"/>
        <end position="284"/>
    </location>
</feature>
<dbReference type="InterPro" id="IPR026850">
    <property type="entry name" value="FANCL_C"/>
</dbReference>
<gene>
    <name evidence="5" type="ORF">PVAND_008271</name>
</gene>
<dbReference type="AlphaFoldDB" id="A0A9J6C984"/>
<protein>
    <recommendedName>
        <fullName evidence="4">Zinc finger PHD-type domain-containing protein</fullName>
    </recommendedName>
</protein>
<dbReference type="Proteomes" id="UP001107558">
    <property type="component" value="Chromosome 2"/>
</dbReference>
<accession>A0A9J6C984</accession>
<evidence type="ECO:0000313" key="5">
    <source>
        <dbReference type="EMBL" id="KAG5678610.1"/>
    </source>
</evidence>
<dbReference type="InterPro" id="IPR001965">
    <property type="entry name" value="Znf_PHD"/>
</dbReference>
<dbReference type="SUPFAM" id="SSF57850">
    <property type="entry name" value="RING/U-box"/>
    <property type="match status" value="1"/>
</dbReference>
<dbReference type="EMBL" id="JADBJN010000002">
    <property type="protein sequence ID" value="KAG5678610.1"/>
    <property type="molecule type" value="Genomic_DNA"/>
</dbReference>
<dbReference type="SMART" id="SM01197">
    <property type="entry name" value="FANCL_C"/>
    <property type="match status" value="1"/>
</dbReference>
<comment type="caution">
    <text evidence="5">The sequence shown here is derived from an EMBL/GenBank/DDBJ whole genome shotgun (WGS) entry which is preliminary data.</text>
</comment>
<keyword evidence="3" id="KW-0862">Zinc</keyword>
<dbReference type="InterPro" id="IPR044037">
    <property type="entry name" value="FANCL_d3"/>
</dbReference>
<dbReference type="Pfam" id="PF18891">
    <property type="entry name" value="FANCL_d3"/>
    <property type="match status" value="1"/>
</dbReference>
<dbReference type="GO" id="GO:0061630">
    <property type="term" value="F:ubiquitin protein ligase activity"/>
    <property type="evidence" value="ECO:0007669"/>
    <property type="project" value="TreeGrafter"/>
</dbReference>
<dbReference type="GO" id="GO:0006513">
    <property type="term" value="P:protein monoubiquitination"/>
    <property type="evidence" value="ECO:0007669"/>
    <property type="project" value="TreeGrafter"/>
</dbReference>
<evidence type="ECO:0000313" key="6">
    <source>
        <dbReference type="Proteomes" id="UP001107558"/>
    </source>
</evidence>
<dbReference type="GO" id="GO:0043240">
    <property type="term" value="C:Fanconi anaemia nuclear complex"/>
    <property type="evidence" value="ECO:0007669"/>
    <property type="project" value="InterPro"/>
</dbReference>
<dbReference type="PANTHER" id="PTHR13206">
    <property type="entry name" value="UBIQUITIN LIGASE PROTEIN PHF9 FANCONI ANEMIA GROUP L PROTEIN"/>
    <property type="match status" value="1"/>
</dbReference>
<name>A0A9J6C984_POLVA</name>
<reference evidence="5" key="1">
    <citation type="submission" date="2021-03" db="EMBL/GenBank/DDBJ databases">
        <title>Chromosome level genome of the anhydrobiotic midge Polypedilum vanderplanki.</title>
        <authorList>
            <person name="Yoshida Y."/>
            <person name="Kikawada T."/>
            <person name="Gusev O."/>
        </authorList>
    </citation>
    <scope>NUCLEOTIDE SEQUENCE</scope>
    <source>
        <strain evidence="5">NIAS01</strain>
        <tissue evidence="5">Whole body or cell culture</tissue>
    </source>
</reference>
<dbReference type="Gene3D" id="3.30.40.10">
    <property type="entry name" value="Zinc/RING finger domain, C3HC4 (zinc finger)"/>
    <property type="match status" value="1"/>
</dbReference>
<dbReference type="SMART" id="SM00249">
    <property type="entry name" value="PHD"/>
    <property type="match status" value="1"/>
</dbReference>